<keyword evidence="4 12" id="KW-1133">Transmembrane helix</keyword>
<keyword evidence="5" id="KW-0560">Oxidoreductase</keyword>
<evidence type="ECO:0000256" key="9">
    <source>
        <dbReference type="ARBA" id="ARBA00026095"/>
    </source>
</evidence>
<evidence type="ECO:0000256" key="5">
    <source>
        <dbReference type="ARBA" id="ARBA00023002"/>
    </source>
</evidence>
<name>A0A8J2PNZ8_9HEXA</name>
<evidence type="ECO:0000256" key="1">
    <source>
        <dbReference type="ARBA" id="ARBA00004370"/>
    </source>
</evidence>
<dbReference type="GO" id="GO:0008203">
    <property type="term" value="P:cholesterol metabolic process"/>
    <property type="evidence" value="ECO:0007669"/>
    <property type="project" value="InterPro"/>
</dbReference>
<evidence type="ECO:0000313" key="14">
    <source>
        <dbReference type="EMBL" id="CAG7838288.1"/>
    </source>
</evidence>
<evidence type="ECO:0000256" key="7">
    <source>
        <dbReference type="ARBA" id="ARBA00025712"/>
    </source>
</evidence>
<dbReference type="GO" id="GO:0016020">
    <property type="term" value="C:membrane"/>
    <property type="evidence" value="ECO:0007669"/>
    <property type="project" value="UniProtKB-SubCell"/>
</dbReference>
<comment type="pathway">
    <text evidence="2">Hormone biosynthesis.</text>
</comment>
<gene>
    <name evidence="14" type="ORF">AFUS01_LOCUS47274</name>
</gene>
<evidence type="ECO:0000256" key="11">
    <source>
        <dbReference type="ARBA" id="ARBA00049548"/>
    </source>
</evidence>
<comment type="pathway">
    <text evidence="7">Steroid hormone biosynthesis; dafachronic acid biosynthesis.</text>
</comment>
<evidence type="ECO:0000256" key="6">
    <source>
        <dbReference type="ARBA" id="ARBA00023136"/>
    </source>
</evidence>
<keyword evidence="3 12" id="KW-0812">Transmembrane</keyword>
<dbReference type="InterPro" id="IPR017941">
    <property type="entry name" value="Rieske_2Fe-2S"/>
</dbReference>
<protein>
    <recommendedName>
        <fullName evidence="9">cholesterol 7-desaturase</fullName>
        <ecNumber evidence="9">1.14.19.21</ecNumber>
    </recommendedName>
</protein>
<dbReference type="InterPro" id="IPR045605">
    <property type="entry name" value="KshA-like_C"/>
</dbReference>
<dbReference type="Pfam" id="PF19298">
    <property type="entry name" value="KshA_C"/>
    <property type="match status" value="1"/>
</dbReference>
<dbReference type="EC" id="1.14.19.21" evidence="9"/>
<organism evidence="14 15">
    <name type="scientific">Allacma fusca</name>
    <dbReference type="NCBI Taxonomy" id="39272"/>
    <lineage>
        <taxon>Eukaryota</taxon>
        <taxon>Metazoa</taxon>
        <taxon>Ecdysozoa</taxon>
        <taxon>Arthropoda</taxon>
        <taxon>Hexapoda</taxon>
        <taxon>Collembola</taxon>
        <taxon>Symphypleona</taxon>
        <taxon>Sminthuridae</taxon>
        <taxon>Allacma</taxon>
    </lineage>
</organism>
<dbReference type="PANTHER" id="PTHR21266:SF32">
    <property type="entry name" value="CHOLESTEROL 7-DESATURASE NVD"/>
    <property type="match status" value="1"/>
</dbReference>
<evidence type="ECO:0000313" key="15">
    <source>
        <dbReference type="Proteomes" id="UP000708208"/>
    </source>
</evidence>
<dbReference type="EMBL" id="CAJVCH010571698">
    <property type="protein sequence ID" value="CAG7838288.1"/>
    <property type="molecule type" value="Genomic_DNA"/>
</dbReference>
<dbReference type="InterPro" id="IPR050584">
    <property type="entry name" value="Cholesterol_7-desaturase"/>
</dbReference>
<sequence length="441" mass="50709">MEFISSFPERYQRLISNQSWPTNFGDVVALMIGVSLASYILVSVFTWLWRQFSFTGTAAKRFLSMGYEVAEGHLIQDDMVNRLKRYRKVEEMLPPYPNGWFLLFQSDELTKGQSTGLSVCGLNLIAWRGESGKVHVADAYCTNSAANTSIAESEDKKEGVQCPFHGWEFEGTTGGEMPKAQTSTTEKVKKTHMHHVMEQDGLVYFWFHAEDVEPEWTPRLQAAAQGKDWKLRGFVETYVNSHMQDIPENQADVMHFNYLHGPGYISGYEPHNNAFSFLEFVRFEYNGKWRPHEDPSKKHVAYTPDVTVDMHLFGKYTFRVVIMNVTQEGPGITCFHFAFPGLGKWASTSAWLMTTPVEPMVQKLFMPTYSGPWVPSFFVTMVFEYFVVSIARDAAVWNRKSQLKNPILVKEDAGIKVYRGWINQFYTENSPRPDYFSSIEY</sequence>
<dbReference type="Pfam" id="PF00355">
    <property type="entry name" value="Rieske"/>
    <property type="match status" value="1"/>
</dbReference>
<comment type="similarity">
    <text evidence="8">Belongs to the cholesterol 7-desaturase family.</text>
</comment>
<dbReference type="GO" id="GO:0005737">
    <property type="term" value="C:cytoplasm"/>
    <property type="evidence" value="ECO:0007669"/>
    <property type="project" value="TreeGrafter"/>
</dbReference>
<dbReference type="GO" id="GO:0170056">
    <property type="term" value="F:cholesterol 7-desaturase [NAD(P)H] activity"/>
    <property type="evidence" value="ECO:0007669"/>
    <property type="project" value="UniProtKB-EC"/>
</dbReference>
<proteinExistence type="inferred from homology"/>
<dbReference type="PANTHER" id="PTHR21266">
    <property type="entry name" value="IRON-SULFUR DOMAIN CONTAINING PROTEIN"/>
    <property type="match status" value="1"/>
</dbReference>
<comment type="catalytic activity">
    <reaction evidence="10">
        <text>cholesterol + NADH + O2 + H(+) = 7-dehydrocholesterol + NAD(+) + 2 H2O</text>
        <dbReference type="Rhea" id="RHEA:51644"/>
        <dbReference type="ChEBI" id="CHEBI:15377"/>
        <dbReference type="ChEBI" id="CHEBI:15378"/>
        <dbReference type="ChEBI" id="CHEBI:15379"/>
        <dbReference type="ChEBI" id="CHEBI:16113"/>
        <dbReference type="ChEBI" id="CHEBI:17759"/>
        <dbReference type="ChEBI" id="CHEBI:57540"/>
        <dbReference type="ChEBI" id="CHEBI:57945"/>
        <dbReference type="EC" id="1.14.19.21"/>
    </reaction>
    <physiologicalReaction direction="left-to-right" evidence="10">
        <dbReference type="Rhea" id="RHEA:51645"/>
    </physiologicalReaction>
</comment>
<dbReference type="OrthoDB" id="426882at2759"/>
<dbReference type="UniPathway" id="UPA01020"/>
<evidence type="ECO:0000256" key="3">
    <source>
        <dbReference type="ARBA" id="ARBA00022692"/>
    </source>
</evidence>
<feature type="domain" description="Rieske" evidence="13">
    <location>
        <begin position="100"/>
        <end position="205"/>
    </location>
</feature>
<dbReference type="GO" id="GO:0051537">
    <property type="term" value="F:2 iron, 2 sulfur cluster binding"/>
    <property type="evidence" value="ECO:0007669"/>
    <property type="project" value="InterPro"/>
</dbReference>
<dbReference type="AlphaFoldDB" id="A0A8J2PNZ8"/>
<comment type="catalytic activity">
    <reaction evidence="11">
        <text>cholesterol + NADPH + O2 + H(+) = 7-dehydrocholesterol + NADP(+) + 2 H2O</text>
        <dbReference type="Rhea" id="RHEA:45024"/>
        <dbReference type="ChEBI" id="CHEBI:15377"/>
        <dbReference type="ChEBI" id="CHEBI:15378"/>
        <dbReference type="ChEBI" id="CHEBI:15379"/>
        <dbReference type="ChEBI" id="CHEBI:16113"/>
        <dbReference type="ChEBI" id="CHEBI:17759"/>
        <dbReference type="ChEBI" id="CHEBI:57783"/>
        <dbReference type="ChEBI" id="CHEBI:58349"/>
        <dbReference type="EC" id="1.14.19.21"/>
    </reaction>
    <physiologicalReaction direction="left-to-right" evidence="11">
        <dbReference type="Rhea" id="RHEA:45025"/>
    </physiologicalReaction>
</comment>
<dbReference type="PROSITE" id="PS51296">
    <property type="entry name" value="RIESKE"/>
    <property type="match status" value="1"/>
</dbReference>
<evidence type="ECO:0000256" key="12">
    <source>
        <dbReference type="SAM" id="Phobius"/>
    </source>
</evidence>
<evidence type="ECO:0000256" key="2">
    <source>
        <dbReference type="ARBA" id="ARBA00004972"/>
    </source>
</evidence>
<keyword evidence="6 12" id="KW-0472">Membrane</keyword>
<evidence type="ECO:0000259" key="13">
    <source>
        <dbReference type="PROSITE" id="PS51296"/>
    </source>
</evidence>
<comment type="subcellular location">
    <subcellularLocation>
        <location evidence="1">Membrane</location>
    </subcellularLocation>
</comment>
<accession>A0A8J2PNZ8</accession>
<comment type="caution">
    <text evidence="14">The sequence shown here is derived from an EMBL/GenBank/DDBJ whole genome shotgun (WGS) entry which is preliminary data.</text>
</comment>
<evidence type="ECO:0000256" key="8">
    <source>
        <dbReference type="ARBA" id="ARBA00025729"/>
    </source>
</evidence>
<feature type="transmembrane region" description="Helical" evidence="12">
    <location>
        <begin position="27"/>
        <end position="49"/>
    </location>
</feature>
<dbReference type="Proteomes" id="UP000708208">
    <property type="component" value="Unassembled WGS sequence"/>
</dbReference>
<reference evidence="14" key="1">
    <citation type="submission" date="2021-06" db="EMBL/GenBank/DDBJ databases">
        <authorList>
            <person name="Hodson N. C."/>
            <person name="Mongue J. A."/>
            <person name="Jaron S. K."/>
        </authorList>
    </citation>
    <scope>NUCLEOTIDE SEQUENCE</scope>
</reference>
<evidence type="ECO:0000256" key="4">
    <source>
        <dbReference type="ARBA" id="ARBA00022989"/>
    </source>
</evidence>
<evidence type="ECO:0000256" key="10">
    <source>
        <dbReference type="ARBA" id="ARBA00047853"/>
    </source>
</evidence>
<keyword evidence="15" id="KW-1185">Reference proteome</keyword>